<keyword evidence="7" id="KW-0862">Zinc</keyword>
<accession>A0ABY8TM76</accession>
<dbReference type="SUPFAM" id="SSF88697">
    <property type="entry name" value="PUA domain-like"/>
    <property type="match status" value="1"/>
</dbReference>
<evidence type="ECO:0000256" key="6">
    <source>
        <dbReference type="ARBA" id="ARBA00022786"/>
    </source>
</evidence>
<comment type="similarity">
    <text evidence="3">Belongs to the CRBN family.</text>
</comment>
<dbReference type="Gene3D" id="2.170.150.20">
    <property type="entry name" value="Peptide methionine sulfoxide reductase"/>
    <property type="match status" value="1"/>
</dbReference>
<keyword evidence="5" id="KW-0479">Metal-binding</keyword>
<feature type="region of interest" description="Disordered" evidence="9">
    <location>
        <begin position="60"/>
        <end position="105"/>
    </location>
</feature>
<dbReference type="PROSITE" id="PS51788">
    <property type="entry name" value="CULT"/>
    <property type="match status" value="1"/>
</dbReference>
<name>A0ABY8TM76_TETOB</name>
<evidence type="ECO:0000256" key="1">
    <source>
        <dbReference type="ARBA" id="ARBA00004123"/>
    </source>
</evidence>
<protein>
    <recommendedName>
        <fullName evidence="4">Protein cereblon</fullName>
    </recommendedName>
</protein>
<evidence type="ECO:0000259" key="11">
    <source>
        <dbReference type="PROSITE" id="PS51788"/>
    </source>
</evidence>
<feature type="compositionally biased region" description="Low complexity" evidence="9">
    <location>
        <begin position="7"/>
        <end position="22"/>
    </location>
</feature>
<dbReference type="CDD" id="cd15777">
    <property type="entry name" value="CRBN_C_like"/>
    <property type="match status" value="1"/>
</dbReference>
<keyword evidence="13" id="KW-1185">Reference proteome</keyword>
<evidence type="ECO:0000313" key="13">
    <source>
        <dbReference type="Proteomes" id="UP001244341"/>
    </source>
</evidence>
<dbReference type="EMBL" id="CP126209">
    <property type="protein sequence ID" value="WIA10213.1"/>
    <property type="molecule type" value="Genomic_DNA"/>
</dbReference>
<comment type="subcellular location">
    <subcellularLocation>
        <location evidence="1">Nucleus</location>
    </subcellularLocation>
</comment>
<dbReference type="SMART" id="SM00464">
    <property type="entry name" value="LON"/>
    <property type="match status" value="1"/>
</dbReference>
<evidence type="ECO:0000256" key="3">
    <source>
        <dbReference type="ARBA" id="ARBA00005293"/>
    </source>
</evidence>
<proteinExistence type="inferred from homology"/>
<comment type="pathway">
    <text evidence="2">Protein modification; protein ubiquitination.</text>
</comment>
<dbReference type="Proteomes" id="UP001244341">
    <property type="component" value="Chromosome 2b"/>
</dbReference>
<dbReference type="InterPro" id="IPR034750">
    <property type="entry name" value="CULT"/>
</dbReference>
<dbReference type="Gene3D" id="1.20.58.1480">
    <property type="match status" value="1"/>
</dbReference>
<dbReference type="Pfam" id="PF02190">
    <property type="entry name" value="LON_substr_bdg"/>
    <property type="match status" value="1"/>
</dbReference>
<organism evidence="12 13">
    <name type="scientific">Tetradesmus obliquus</name>
    <name type="common">Green alga</name>
    <name type="synonym">Acutodesmus obliquus</name>
    <dbReference type="NCBI Taxonomy" id="3088"/>
    <lineage>
        <taxon>Eukaryota</taxon>
        <taxon>Viridiplantae</taxon>
        <taxon>Chlorophyta</taxon>
        <taxon>core chlorophytes</taxon>
        <taxon>Chlorophyceae</taxon>
        <taxon>CS clade</taxon>
        <taxon>Sphaeropleales</taxon>
        <taxon>Scenedesmaceae</taxon>
        <taxon>Tetradesmus</taxon>
    </lineage>
</organism>
<evidence type="ECO:0000313" key="12">
    <source>
        <dbReference type="EMBL" id="WIA10213.1"/>
    </source>
</evidence>
<keyword evidence="6" id="KW-0833">Ubl conjugation pathway</keyword>
<evidence type="ECO:0000256" key="5">
    <source>
        <dbReference type="ARBA" id="ARBA00022723"/>
    </source>
</evidence>
<evidence type="ECO:0000256" key="2">
    <source>
        <dbReference type="ARBA" id="ARBA00004906"/>
    </source>
</evidence>
<feature type="domain" description="Lon N-terminal" evidence="10">
    <location>
        <begin position="135"/>
        <end position="344"/>
    </location>
</feature>
<evidence type="ECO:0000259" key="10">
    <source>
        <dbReference type="PROSITE" id="PS51787"/>
    </source>
</evidence>
<keyword evidence="8" id="KW-0539">Nucleus</keyword>
<dbReference type="InterPro" id="IPR046336">
    <property type="entry name" value="Lon_prtase_N_sf"/>
</dbReference>
<dbReference type="Gene3D" id="2.30.130.40">
    <property type="entry name" value="LON domain-like"/>
    <property type="match status" value="1"/>
</dbReference>
<gene>
    <name evidence="12" type="ORF">OEZ85_010415</name>
</gene>
<feature type="region of interest" description="Disordered" evidence="9">
    <location>
        <begin position="1"/>
        <end position="39"/>
    </location>
</feature>
<dbReference type="Pfam" id="PF03226">
    <property type="entry name" value="Yippee-Mis18"/>
    <property type="match status" value="1"/>
</dbReference>
<feature type="domain" description="CULT" evidence="11">
    <location>
        <begin position="343"/>
        <end position="450"/>
    </location>
</feature>
<reference evidence="12 13" key="1">
    <citation type="submission" date="2023-05" db="EMBL/GenBank/DDBJ databases">
        <title>A 100% complete, gapless, phased diploid assembly of the Scenedesmus obliquus UTEX 3031 genome.</title>
        <authorList>
            <person name="Biondi T.C."/>
            <person name="Hanschen E.R."/>
            <person name="Kwon T."/>
            <person name="Eng W."/>
            <person name="Kruse C.P.S."/>
            <person name="Koehler S.I."/>
            <person name="Kunde Y."/>
            <person name="Gleasner C.D."/>
            <person name="You Mak K.T."/>
            <person name="Polle J."/>
            <person name="Hovde B.T."/>
            <person name="Starkenburg S.R."/>
        </authorList>
    </citation>
    <scope>NUCLEOTIDE SEQUENCE [LARGE SCALE GENOMIC DNA]</scope>
    <source>
        <strain evidence="12 13">DOE0152z</strain>
    </source>
</reference>
<dbReference type="InterPro" id="IPR003111">
    <property type="entry name" value="Lon_prtase_N"/>
</dbReference>
<dbReference type="PROSITE" id="PS51787">
    <property type="entry name" value="LON_N"/>
    <property type="match status" value="1"/>
</dbReference>
<sequence length="495" mass="52631">MDRHAAEAAGAGDQQQQEEQVGWQDTDSEGMALHQADTAEDAAALQDLLQQTTELTEVAAAAAGAATGGRRRARSSGSGDGSSGSSLQETEEAEEPAEGCTRFDPNVTASHQYLGDVDELEGGYGHLQEGTTARLPLLMLDGVVLFPGCQLPLLLSTPAEQRLLERALAAPPPLTRLLAVLPGPRSWLASLPRSVACTAEVRQMRRSSGEEGGGAGPVAVLALGRQRAEVLHEPLVARSQSSVLVRILSEGCQADVPQPMRGYLSPIHPALTAPWDLTLLSRRVRELIQLVLMPVASFQGSPLELSYHVSHNLPLQPSTRQLLLTAACPAERLRLLLSLLQRLDQLRCSGCGALLATTADVLGMTSEGISGTFVNSHGYVHEMVAFKHVHRVQLEGQPETAHSWFPGYAWTIAYCGTCGQHLGWRFTAVEPGLSPRLFWGIRRQVLTCSTRQGPREQQQQQQDGGGGLGPGGVLAIQLGNMPVGAGGEHGGVADG</sequence>
<dbReference type="InterPro" id="IPR004910">
    <property type="entry name" value="Yippee/Mis18/Cereblon"/>
</dbReference>
<dbReference type="InterPro" id="IPR015947">
    <property type="entry name" value="PUA-like_sf"/>
</dbReference>
<evidence type="ECO:0000256" key="4">
    <source>
        <dbReference type="ARBA" id="ARBA00014394"/>
    </source>
</evidence>
<evidence type="ECO:0000256" key="7">
    <source>
        <dbReference type="ARBA" id="ARBA00022833"/>
    </source>
</evidence>
<evidence type="ECO:0000256" key="8">
    <source>
        <dbReference type="ARBA" id="ARBA00023242"/>
    </source>
</evidence>
<evidence type="ECO:0000256" key="9">
    <source>
        <dbReference type="SAM" id="MobiDB-lite"/>
    </source>
</evidence>
<feature type="region of interest" description="Disordered" evidence="9">
    <location>
        <begin position="450"/>
        <end position="471"/>
    </location>
</feature>